<gene>
    <name evidence="1" type="ORF">DILT_LOCUS6041</name>
</gene>
<reference evidence="1 2" key="1">
    <citation type="submission" date="2018-11" db="EMBL/GenBank/DDBJ databases">
        <authorList>
            <consortium name="Pathogen Informatics"/>
        </authorList>
    </citation>
    <scope>NUCLEOTIDE SEQUENCE [LARGE SCALE GENOMIC DNA]</scope>
</reference>
<evidence type="ECO:0008006" key="3">
    <source>
        <dbReference type="Google" id="ProtNLM"/>
    </source>
</evidence>
<dbReference type="InterPro" id="IPR040096">
    <property type="entry name" value="Ric1"/>
</dbReference>
<dbReference type="GO" id="GO:0005829">
    <property type="term" value="C:cytosol"/>
    <property type="evidence" value="ECO:0007669"/>
    <property type="project" value="TreeGrafter"/>
</dbReference>
<dbReference type="GO" id="GO:0034066">
    <property type="term" value="C:Ric1-Rgp1 guanyl-nucleotide exchange factor complex"/>
    <property type="evidence" value="ECO:0007669"/>
    <property type="project" value="InterPro"/>
</dbReference>
<accession>A0A3P7L9T1</accession>
<protein>
    <recommendedName>
        <fullName evidence="3">Anaphase-promoting complex subunit 4 WD40 domain-containing protein</fullName>
    </recommendedName>
</protein>
<dbReference type="OrthoDB" id="67540at2759"/>
<proteinExistence type="predicted"/>
<dbReference type="GO" id="GO:0006886">
    <property type="term" value="P:intracellular protein transport"/>
    <property type="evidence" value="ECO:0007669"/>
    <property type="project" value="InterPro"/>
</dbReference>
<dbReference type="SUPFAM" id="SSF50978">
    <property type="entry name" value="WD40 repeat-like"/>
    <property type="match status" value="1"/>
</dbReference>
<sequence length="353" mass="39117">MRVVSALADGPALSFVSQQYLKKLEMDLPVLRTVAGMYYLVDTPTILTELPAENECIIVASEDDRFVAVCMNNEICFHCQKVSSLSEVMTLLPPQTFALLGKYKCKTHTIENFGDISDLCWNETGDTLLMQTCDGYLILLMLAVTDLEPETTSDKNFSPQFALEVKTVRILKRIGQVTCFVHSGKKIISSNRKGRIFCITWSGDTLANEVMQLHHLAVQSALENTAATTYLDASTYCQRLFWTPTLGGLVSILSDGRVLLLLLPPSFELDPLKVKAVWVVGLHNPTAVSVNNRFQTVAAGTEKGDIITYRFDDASSSPAMHQKFPLPDSIIHGKSYSLSAFSSFMPDSSFRCF</sequence>
<evidence type="ECO:0000313" key="2">
    <source>
        <dbReference type="Proteomes" id="UP000281553"/>
    </source>
</evidence>
<dbReference type="AlphaFoldDB" id="A0A3P7L9T1"/>
<dbReference type="InterPro" id="IPR036322">
    <property type="entry name" value="WD40_repeat_dom_sf"/>
</dbReference>
<dbReference type="PANTHER" id="PTHR22746:SF10">
    <property type="entry name" value="GUANINE NUCLEOTIDE EXCHANGE FACTOR SUBUNIT RIC1"/>
    <property type="match status" value="1"/>
</dbReference>
<name>A0A3P7L9T1_DIBLA</name>
<dbReference type="GO" id="GO:0000139">
    <property type="term" value="C:Golgi membrane"/>
    <property type="evidence" value="ECO:0007669"/>
    <property type="project" value="TreeGrafter"/>
</dbReference>
<dbReference type="EMBL" id="UYRU01048665">
    <property type="protein sequence ID" value="VDN10210.1"/>
    <property type="molecule type" value="Genomic_DNA"/>
</dbReference>
<organism evidence="1 2">
    <name type="scientific">Dibothriocephalus latus</name>
    <name type="common">Fish tapeworm</name>
    <name type="synonym">Diphyllobothrium latum</name>
    <dbReference type="NCBI Taxonomy" id="60516"/>
    <lineage>
        <taxon>Eukaryota</taxon>
        <taxon>Metazoa</taxon>
        <taxon>Spiralia</taxon>
        <taxon>Lophotrochozoa</taxon>
        <taxon>Platyhelminthes</taxon>
        <taxon>Cestoda</taxon>
        <taxon>Eucestoda</taxon>
        <taxon>Diphyllobothriidea</taxon>
        <taxon>Diphyllobothriidae</taxon>
        <taxon>Dibothriocephalus</taxon>
    </lineage>
</organism>
<dbReference type="PANTHER" id="PTHR22746">
    <property type="entry name" value="RAB6A-GEF COMPLEX PARTNER PROTEIN 1"/>
    <property type="match status" value="1"/>
</dbReference>
<dbReference type="Proteomes" id="UP000281553">
    <property type="component" value="Unassembled WGS sequence"/>
</dbReference>
<dbReference type="GO" id="GO:0042147">
    <property type="term" value="P:retrograde transport, endosome to Golgi"/>
    <property type="evidence" value="ECO:0007669"/>
    <property type="project" value="TreeGrafter"/>
</dbReference>
<evidence type="ECO:0000313" key="1">
    <source>
        <dbReference type="EMBL" id="VDN10210.1"/>
    </source>
</evidence>
<keyword evidence="2" id="KW-1185">Reference proteome</keyword>